<proteinExistence type="predicted"/>
<protein>
    <submittedName>
        <fullName evidence="1">Uncharacterized protein</fullName>
    </submittedName>
</protein>
<name>A0A7S4CWQ0_9EUGL</name>
<reference evidence="1" key="1">
    <citation type="submission" date="2021-01" db="EMBL/GenBank/DDBJ databases">
        <authorList>
            <person name="Corre E."/>
            <person name="Pelletier E."/>
            <person name="Niang G."/>
            <person name="Scheremetjew M."/>
            <person name="Finn R."/>
            <person name="Kale V."/>
            <person name="Holt S."/>
            <person name="Cochrane G."/>
            <person name="Meng A."/>
            <person name="Brown T."/>
            <person name="Cohen L."/>
        </authorList>
    </citation>
    <scope>NUCLEOTIDE SEQUENCE</scope>
    <source>
        <strain evidence="1">CCMP1594</strain>
    </source>
</reference>
<dbReference type="AlphaFoldDB" id="A0A7S4CWQ0"/>
<gene>
    <name evidence="1" type="ORF">EGYM00163_LOCUS19805</name>
</gene>
<sequence length="103" mass="11474">MRSKKGTSELSVCGALPLLLHCRLPEAFFSALTVHYQGIHIVLFGRRDVHRAPSPPSPKRMRSIACSVKVPVQAAACPNLTCLSHRDTKNHREVRVHKLWALA</sequence>
<accession>A0A7S4CWQ0</accession>
<dbReference type="EMBL" id="HBJA01055948">
    <property type="protein sequence ID" value="CAE0808674.1"/>
    <property type="molecule type" value="Transcribed_RNA"/>
</dbReference>
<evidence type="ECO:0000313" key="1">
    <source>
        <dbReference type="EMBL" id="CAE0808674.1"/>
    </source>
</evidence>
<organism evidence="1">
    <name type="scientific">Eutreptiella gymnastica</name>
    <dbReference type="NCBI Taxonomy" id="73025"/>
    <lineage>
        <taxon>Eukaryota</taxon>
        <taxon>Discoba</taxon>
        <taxon>Euglenozoa</taxon>
        <taxon>Euglenida</taxon>
        <taxon>Spirocuta</taxon>
        <taxon>Euglenophyceae</taxon>
        <taxon>Eutreptiales</taxon>
        <taxon>Eutreptiaceae</taxon>
        <taxon>Eutreptiella</taxon>
    </lineage>
</organism>